<keyword evidence="2" id="KW-1185">Reference proteome</keyword>
<protein>
    <submittedName>
        <fullName evidence="1">Uncharacterized protein</fullName>
    </submittedName>
</protein>
<sequence length="78" mass="8846">MQCLSYSDPNWATYCNLVYLELGFDLSNGPVLLPDLLQNSPKLEALVFPESNSDLLDLLKHVYLAPTLCLDRPFFEPN</sequence>
<proteinExistence type="predicted"/>
<organism evidence="1 2">
    <name type="scientific">Rhododendron molle</name>
    <name type="common">Chinese azalea</name>
    <name type="synonym">Azalea mollis</name>
    <dbReference type="NCBI Taxonomy" id="49168"/>
    <lineage>
        <taxon>Eukaryota</taxon>
        <taxon>Viridiplantae</taxon>
        <taxon>Streptophyta</taxon>
        <taxon>Embryophyta</taxon>
        <taxon>Tracheophyta</taxon>
        <taxon>Spermatophyta</taxon>
        <taxon>Magnoliopsida</taxon>
        <taxon>eudicotyledons</taxon>
        <taxon>Gunneridae</taxon>
        <taxon>Pentapetalae</taxon>
        <taxon>asterids</taxon>
        <taxon>Ericales</taxon>
        <taxon>Ericaceae</taxon>
        <taxon>Ericoideae</taxon>
        <taxon>Rhodoreae</taxon>
        <taxon>Rhododendron</taxon>
    </lineage>
</organism>
<accession>A0ACC0NHD5</accession>
<comment type="caution">
    <text evidence="1">The sequence shown here is derived from an EMBL/GenBank/DDBJ whole genome shotgun (WGS) entry which is preliminary data.</text>
</comment>
<gene>
    <name evidence="1" type="ORF">RHMOL_Rhmol06G0293200</name>
</gene>
<dbReference type="EMBL" id="CM046393">
    <property type="protein sequence ID" value="KAI8552768.1"/>
    <property type="molecule type" value="Genomic_DNA"/>
</dbReference>
<dbReference type="Proteomes" id="UP001062846">
    <property type="component" value="Chromosome 6"/>
</dbReference>
<evidence type="ECO:0000313" key="2">
    <source>
        <dbReference type="Proteomes" id="UP001062846"/>
    </source>
</evidence>
<reference evidence="1" key="1">
    <citation type="submission" date="2022-02" db="EMBL/GenBank/DDBJ databases">
        <title>Plant Genome Project.</title>
        <authorList>
            <person name="Zhang R.-G."/>
        </authorList>
    </citation>
    <scope>NUCLEOTIDE SEQUENCE</scope>
    <source>
        <strain evidence="1">AT1</strain>
    </source>
</reference>
<evidence type="ECO:0000313" key="1">
    <source>
        <dbReference type="EMBL" id="KAI8552768.1"/>
    </source>
</evidence>
<name>A0ACC0NHD5_RHOML</name>